<dbReference type="Gene3D" id="1.10.600.10">
    <property type="entry name" value="Farnesyl Diphosphate Synthase"/>
    <property type="match status" value="1"/>
</dbReference>
<keyword evidence="4" id="KW-0479">Metal-binding</keyword>
<dbReference type="GO" id="GO:0046872">
    <property type="term" value="F:metal ion binding"/>
    <property type="evidence" value="ECO:0007669"/>
    <property type="project" value="UniProtKB-KW"/>
</dbReference>
<reference evidence="5" key="1">
    <citation type="submission" date="2016-05" db="EMBL/GenBank/DDBJ databases">
        <title>Lichen genome sequencing reveals its rich biosynthetic potential.</title>
        <authorList>
            <person name="Bertrand R.L."/>
            <person name="Abdel-Hameed M."/>
            <person name="Sorensen J.L."/>
        </authorList>
    </citation>
    <scope>NUCLEOTIDE SEQUENCE</scope>
</reference>
<dbReference type="PANTHER" id="PTHR35201:SF4">
    <property type="entry name" value="BETA-PINACENE SYNTHASE-RELATED"/>
    <property type="match status" value="1"/>
</dbReference>
<dbReference type="SUPFAM" id="SSF48576">
    <property type="entry name" value="Terpenoid synthases"/>
    <property type="match status" value="1"/>
</dbReference>
<dbReference type="InterPro" id="IPR008949">
    <property type="entry name" value="Isoprenoid_synthase_dom_sf"/>
</dbReference>
<accession>A0A1Z1C578</accession>
<organism evidence="5">
    <name type="scientific">Cladonia uncialis subsp. uncialis</name>
    <dbReference type="NCBI Taxonomy" id="180999"/>
    <lineage>
        <taxon>Eukaryota</taxon>
        <taxon>Fungi</taxon>
        <taxon>Dikarya</taxon>
        <taxon>Ascomycota</taxon>
        <taxon>Pezizomycotina</taxon>
        <taxon>Lecanoromycetes</taxon>
        <taxon>OSLEUM clade</taxon>
        <taxon>Lecanoromycetidae</taxon>
        <taxon>Lecanorales</taxon>
        <taxon>Lecanorineae</taxon>
        <taxon>Cladoniaceae</taxon>
        <taxon>Cladonia</taxon>
    </lineage>
</organism>
<evidence type="ECO:0000256" key="1">
    <source>
        <dbReference type="ARBA" id="ARBA00001946"/>
    </source>
</evidence>
<dbReference type="Pfam" id="PF19086">
    <property type="entry name" value="Terpene_syn_C_2"/>
    <property type="match status" value="1"/>
</dbReference>
<dbReference type="EC" id="4.2.3.-" evidence="4"/>
<evidence type="ECO:0000313" key="6">
    <source>
        <dbReference type="EMBL" id="AUW30995.1"/>
    </source>
</evidence>
<dbReference type="GO" id="GO:0008299">
    <property type="term" value="P:isoprenoid biosynthetic process"/>
    <property type="evidence" value="ECO:0007669"/>
    <property type="project" value="UniProtKB-ARBA"/>
</dbReference>
<gene>
    <name evidence="5" type="primary">terp-5</name>
</gene>
<dbReference type="PANTHER" id="PTHR35201">
    <property type="entry name" value="TERPENE SYNTHASE"/>
    <property type="match status" value="1"/>
</dbReference>
<reference evidence="6" key="2">
    <citation type="submission" date="2017-12" db="EMBL/GenBank/DDBJ databases">
        <title>Genome Sequencing Reveals a Rich Biosynthetic Potential.</title>
        <authorList>
            <person name="Bertrand R.L."/>
            <person name="Abdel-Hameed M.E."/>
            <person name="Sorensen J.L."/>
        </authorList>
    </citation>
    <scope>NUCLEOTIDE SEQUENCE</scope>
</reference>
<sequence>MPHSTEPTAQTPSPPSSIFKSIHHPLIEEVTRDVDGFYLEHWNFDSEKAKGKFVAAGFSCVTCLYFPKARDDRIRYVCSLLTILFLVDDELESMSLKNGEAYNESLMRFCIGGSLPDRTVPREWIMFDLWESMRACDRTLADEVLQPVFTFMRAQTSKERLSIEGLDHYLDYRQGDVGQALLAALTRFSMDLKLSTEELASVADIEKNVGRHISVVNDVYSYEKELRTAERAHKEGGKLCNAVQIIGAEEHVHEELMLARKAESCSISLALYVDGLEHHMSGNETWSKSTRRYHDVKA</sequence>
<dbReference type="GO" id="GO:0010333">
    <property type="term" value="F:terpene synthase activity"/>
    <property type="evidence" value="ECO:0007669"/>
    <property type="project" value="InterPro"/>
</dbReference>
<comment type="cofactor">
    <cofactor evidence="1 4">
        <name>Mg(2+)</name>
        <dbReference type="ChEBI" id="CHEBI:18420"/>
    </cofactor>
</comment>
<protein>
    <recommendedName>
        <fullName evidence="4">Terpene synthase</fullName>
        <ecNumber evidence="4">4.2.3.-</ecNumber>
    </recommendedName>
</protein>
<dbReference type="EMBL" id="MG777486">
    <property type="protein sequence ID" value="AUW30995.1"/>
    <property type="molecule type" value="Genomic_DNA"/>
</dbReference>
<evidence type="ECO:0000256" key="2">
    <source>
        <dbReference type="ARBA" id="ARBA00006333"/>
    </source>
</evidence>
<proteinExistence type="inferred from homology"/>
<name>A0A1Z1C578_CLAUC</name>
<evidence type="ECO:0000313" key="5">
    <source>
        <dbReference type="EMBL" id="ANM86731.1"/>
    </source>
</evidence>
<dbReference type="EMBL" id="KX264295">
    <property type="protein sequence ID" value="ANM86731.1"/>
    <property type="molecule type" value="Genomic_DNA"/>
</dbReference>
<evidence type="ECO:0000256" key="4">
    <source>
        <dbReference type="RuleBase" id="RU366034"/>
    </source>
</evidence>
<dbReference type="AlphaFoldDB" id="A0A1Z1C578"/>
<keyword evidence="3 4" id="KW-0460">Magnesium</keyword>
<comment type="similarity">
    <text evidence="2 4">Belongs to the terpene synthase family.</text>
</comment>
<keyword evidence="4" id="KW-0456">Lyase</keyword>
<evidence type="ECO:0000256" key="3">
    <source>
        <dbReference type="ARBA" id="ARBA00022842"/>
    </source>
</evidence>
<dbReference type="InterPro" id="IPR034686">
    <property type="entry name" value="Terpene_cyclase-like_2"/>
</dbReference>